<evidence type="ECO:0000256" key="7">
    <source>
        <dbReference type="ARBA" id="ARBA00022833"/>
    </source>
</evidence>
<dbReference type="InterPro" id="IPR013022">
    <property type="entry name" value="Xyl_isomerase-like_TIM-brl"/>
</dbReference>
<dbReference type="GO" id="GO:0003906">
    <property type="term" value="F:DNA-(apurinic or apyrimidinic site) endonuclease activity"/>
    <property type="evidence" value="ECO:0007669"/>
    <property type="project" value="TreeGrafter"/>
</dbReference>
<evidence type="ECO:0000256" key="9">
    <source>
        <dbReference type="SAM" id="MobiDB-lite"/>
    </source>
</evidence>
<feature type="region of interest" description="Disordered" evidence="9">
    <location>
        <begin position="200"/>
        <end position="317"/>
    </location>
</feature>
<name>A0A8H5ZJG9_COCSA</name>
<dbReference type="GO" id="GO:0003677">
    <property type="term" value="F:DNA binding"/>
    <property type="evidence" value="ECO:0007669"/>
    <property type="project" value="InterPro"/>
</dbReference>
<dbReference type="PROSITE" id="PS00730">
    <property type="entry name" value="AP_NUCLEASE_F2_2"/>
    <property type="match status" value="1"/>
</dbReference>
<comment type="caution">
    <text evidence="11">The sequence shown here is derived from an EMBL/GenBank/DDBJ whole genome shotgun (WGS) entry which is preliminary data.</text>
</comment>
<dbReference type="PANTHER" id="PTHR21445">
    <property type="entry name" value="ENDONUCLEASE IV ENDODEOXYRIBONUCLEASE IV"/>
    <property type="match status" value="1"/>
</dbReference>
<evidence type="ECO:0000256" key="5">
    <source>
        <dbReference type="ARBA" id="ARBA00022763"/>
    </source>
</evidence>
<organism evidence="11 12">
    <name type="scientific">Cochliobolus sativus</name>
    <name type="common">Common root rot and spot blotch fungus</name>
    <name type="synonym">Bipolaris sorokiniana</name>
    <dbReference type="NCBI Taxonomy" id="45130"/>
    <lineage>
        <taxon>Eukaryota</taxon>
        <taxon>Fungi</taxon>
        <taxon>Dikarya</taxon>
        <taxon>Ascomycota</taxon>
        <taxon>Pezizomycotina</taxon>
        <taxon>Dothideomycetes</taxon>
        <taxon>Pleosporomycetidae</taxon>
        <taxon>Pleosporales</taxon>
        <taxon>Pleosporineae</taxon>
        <taxon>Pleosporaceae</taxon>
        <taxon>Bipolaris</taxon>
    </lineage>
</organism>
<feature type="compositionally biased region" description="Basic and acidic residues" evidence="9">
    <location>
        <begin position="298"/>
        <end position="309"/>
    </location>
</feature>
<dbReference type="GO" id="GO:0006284">
    <property type="term" value="P:base-excision repair"/>
    <property type="evidence" value="ECO:0007669"/>
    <property type="project" value="TreeGrafter"/>
</dbReference>
<dbReference type="GO" id="GO:0008081">
    <property type="term" value="F:phosphoric diester hydrolase activity"/>
    <property type="evidence" value="ECO:0007669"/>
    <property type="project" value="TreeGrafter"/>
</dbReference>
<gene>
    <name evidence="11" type="ORF">GGP41_006273</name>
</gene>
<evidence type="ECO:0000259" key="10">
    <source>
        <dbReference type="Pfam" id="PF01261"/>
    </source>
</evidence>
<keyword evidence="8" id="KW-0234">DNA repair</keyword>
<reference evidence="11" key="1">
    <citation type="submission" date="2019-11" db="EMBL/GenBank/DDBJ databases">
        <title>Bipolaris sorokiniana Genome sequencing.</title>
        <authorList>
            <person name="Wang H."/>
        </authorList>
    </citation>
    <scope>NUCLEOTIDE SEQUENCE</scope>
</reference>
<dbReference type="NCBIfam" id="TIGR00587">
    <property type="entry name" value="nfo"/>
    <property type="match status" value="1"/>
</dbReference>
<evidence type="ECO:0000256" key="8">
    <source>
        <dbReference type="ARBA" id="ARBA00023204"/>
    </source>
</evidence>
<feature type="compositionally biased region" description="Basic and acidic residues" evidence="9">
    <location>
        <begin position="658"/>
        <end position="684"/>
    </location>
</feature>
<evidence type="ECO:0000313" key="11">
    <source>
        <dbReference type="EMBL" id="KAF5849379.1"/>
    </source>
</evidence>
<dbReference type="FunFam" id="3.20.20.150:FF:000001">
    <property type="entry name" value="Probable endonuclease 4"/>
    <property type="match status" value="1"/>
</dbReference>
<dbReference type="PROSITE" id="PS51432">
    <property type="entry name" value="AP_NUCLEASE_F2_4"/>
    <property type="match status" value="1"/>
</dbReference>
<dbReference type="CDD" id="cd00019">
    <property type="entry name" value="AP2Ec"/>
    <property type="match status" value="1"/>
</dbReference>
<dbReference type="SMART" id="SM00518">
    <property type="entry name" value="AP2Ec"/>
    <property type="match status" value="1"/>
</dbReference>
<evidence type="ECO:0000256" key="1">
    <source>
        <dbReference type="ARBA" id="ARBA00001947"/>
    </source>
</evidence>
<dbReference type="SUPFAM" id="SSF51658">
    <property type="entry name" value="Xylose isomerase-like"/>
    <property type="match status" value="1"/>
</dbReference>
<evidence type="ECO:0000256" key="3">
    <source>
        <dbReference type="ARBA" id="ARBA00021759"/>
    </source>
</evidence>
<dbReference type="AlphaFoldDB" id="A0A8H5ZJG9"/>
<accession>A0A8H5ZJG9</accession>
<evidence type="ECO:0000313" key="12">
    <source>
        <dbReference type="Proteomes" id="UP000624244"/>
    </source>
</evidence>
<proteinExistence type="inferred from homology"/>
<evidence type="ECO:0000256" key="2">
    <source>
        <dbReference type="ARBA" id="ARBA00005340"/>
    </source>
</evidence>
<dbReference type="Pfam" id="PF01261">
    <property type="entry name" value="AP_endonuc_2"/>
    <property type="match status" value="1"/>
</dbReference>
<dbReference type="InterPro" id="IPR018246">
    <property type="entry name" value="AP_endonuc_F2_Zn_BS"/>
</dbReference>
<dbReference type="InterPro" id="IPR001719">
    <property type="entry name" value="AP_endonuc_2"/>
</dbReference>
<comment type="cofactor">
    <cofactor evidence="1">
        <name>Zn(2+)</name>
        <dbReference type="ChEBI" id="CHEBI:29105"/>
    </cofactor>
</comment>
<comment type="similarity">
    <text evidence="2">Belongs to the AP endonuclease 2 family.</text>
</comment>
<evidence type="ECO:0000256" key="6">
    <source>
        <dbReference type="ARBA" id="ARBA00022801"/>
    </source>
</evidence>
<keyword evidence="6" id="KW-0378">Hydrolase</keyword>
<protein>
    <recommendedName>
        <fullName evidence="3">Apurinic-apyrimidinic endonuclease 1</fullName>
    </recommendedName>
</protein>
<evidence type="ECO:0000256" key="4">
    <source>
        <dbReference type="ARBA" id="ARBA00022723"/>
    </source>
</evidence>
<dbReference type="PANTHER" id="PTHR21445:SF0">
    <property type="entry name" value="APURINIC-APYRIMIDINIC ENDONUCLEASE"/>
    <property type="match status" value="1"/>
</dbReference>
<dbReference type="Gene3D" id="3.20.20.150">
    <property type="entry name" value="Divalent-metal-dependent TIM barrel enzymes"/>
    <property type="match status" value="1"/>
</dbReference>
<dbReference type="HAMAP" id="MF_00152">
    <property type="entry name" value="Nfo"/>
    <property type="match status" value="1"/>
</dbReference>
<dbReference type="GO" id="GO:0005634">
    <property type="term" value="C:nucleus"/>
    <property type="evidence" value="ECO:0007669"/>
    <property type="project" value="TreeGrafter"/>
</dbReference>
<dbReference type="Proteomes" id="UP000624244">
    <property type="component" value="Unassembled WGS sequence"/>
</dbReference>
<feature type="region of interest" description="Disordered" evidence="9">
    <location>
        <begin position="658"/>
        <end position="704"/>
    </location>
</feature>
<dbReference type="GO" id="GO:0005739">
    <property type="term" value="C:mitochondrion"/>
    <property type="evidence" value="ECO:0007669"/>
    <property type="project" value="TreeGrafter"/>
</dbReference>
<feature type="domain" description="Xylose isomerase-like TIM barrel" evidence="10">
    <location>
        <begin position="377"/>
        <end position="641"/>
    </location>
</feature>
<keyword evidence="7" id="KW-0862">Zinc</keyword>
<keyword evidence="5" id="KW-0227">DNA damage</keyword>
<dbReference type="EMBL" id="WNKQ01000009">
    <property type="protein sequence ID" value="KAF5849379.1"/>
    <property type="molecule type" value="Genomic_DNA"/>
</dbReference>
<dbReference type="InterPro" id="IPR036237">
    <property type="entry name" value="Xyl_isomerase-like_sf"/>
</dbReference>
<sequence>MRVDCAKIENSVLYPLRCRSFTVFAYTRYLLHHPLSKPHPYFTFPDTNSNCWIQTPFLHEKPRLPVFDKAKPASTRPGRPSPRNWSANAFRGPLSCLPCRHRFRSLPFTSFTQITGLPPHNLREFLSPFSTVSTVFASSQTPTAISNNLQASYIMAKPLEVTESVTIVQSTQNGRKRKVETTSRTKKATAQYTVVEEAVAVTSNSPRTSKRATKKVKYEQETDDEMVDQQSDNSEGKPKKASKRIKKVAAQEHDADAKPSTQPKRSTVKKAAVEAKSDEDDTVEDNKVTKKTAKSTKKKAEDVDEDKPKKVTKSKAKPAKILPPIAERTKDIKLRVGAHVSIAGGVHNAIINVVHIGSYALWRRILYMTRTDVASGNAFAMFMKNQRKWETVDMDPEHAQFFVQWCKDHSIDAAECCLPHGSYLVNLAHPDPARKKQAYDSFLNDLTRCHRLGIRYYNFHPGNANATTHEEGIRIIAENLNKAHADPETGKVVTVLETMATLGNTIGGTFSDLAAIIKLVDDKSRVGVCLDTCHVFAAGYDLRTPEAYAETMKKFDEEIGLEYLKAFHINDSKAPLSSHRDLHARIGTGYLGLESFYNLMNDERFHGLPMVLETPIDVTDKNGKKVEDKGVWAREIKMLESLVGMDIDSEEFKTLSARLRDEGAGERERVGDQVQRKTAKDAKPKSKKAAKKKVESEEEDDIEE</sequence>
<dbReference type="GO" id="GO:0008270">
    <property type="term" value="F:zinc ion binding"/>
    <property type="evidence" value="ECO:0007669"/>
    <property type="project" value="InterPro"/>
</dbReference>
<keyword evidence="4" id="KW-0479">Metal-binding</keyword>